<accession>A0A5B7JUW9</accession>
<name>A0A5B7JUW9_PORTR</name>
<comment type="caution">
    <text evidence="1">The sequence shown here is derived from an EMBL/GenBank/DDBJ whole genome shotgun (WGS) entry which is preliminary data.</text>
</comment>
<dbReference type="AlphaFoldDB" id="A0A5B7JUW9"/>
<evidence type="ECO:0000313" key="2">
    <source>
        <dbReference type="Proteomes" id="UP000324222"/>
    </source>
</evidence>
<organism evidence="1 2">
    <name type="scientific">Portunus trituberculatus</name>
    <name type="common">Swimming crab</name>
    <name type="synonym">Neptunus trituberculatus</name>
    <dbReference type="NCBI Taxonomy" id="210409"/>
    <lineage>
        <taxon>Eukaryota</taxon>
        <taxon>Metazoa</taxon>
        <taxon>Ecdysozoa</taxon>
        <taxon>Arthropoda</taxon>
        <taxon>Crustacea</taxon>
        <taxon>Multicrustacea</taxon>
        <taxon>Malacostraca</taxon>
        <taxon>Eumalacostraca</taxon>
        <taxon>Eucarida</taxon>
        <taxon>Decapoda</taxon>
        <taxon>Pleocyemata</taxon>
        <taxon>Brachyura</taxon>
        <taxon>Eubrachyura</taxon>
        <taxon>Portunoidea</taxon>
        <taxon>Portunidae</taxon>
        <taxon>Portuninae</taxon>
        <taxon>Portunus</taxon>
    </lineage>
</organism>
<sequence length="42" mass="4368">MSQEAKLKEASKAAVAAASDPLEKLRSHCLSSGYSGILSFGK</sequence>
<evidence type="ECO:0000313" key="1">
    <source>
        <dbReference type="EMBL" id="MPD00671.1"/>
    </source>
</evidence>
<dbReference type="EMBL" id="VSRR010123864">
    <property type="protein sequence ID" value="MPD00671.1"/>
    <property type="molecule type" value="Genomic_DNA"/>
</dbReference>
<gene>
    <name evidence="1" type="primary">CCB23_1</name>
    <name evidence="1" type="ORF">E2C01_096159</name>
</gene>
<keyword evidence="2" id="KW-1185">Reference proteome</keyword>
<protein>
    <submittedName>
        <fullName evidence="1">Crustacean calcium-binding protein 23</fullName>
    </submittedName>
</protein>
<reference evidence="1 2" key="1">
    <citation type="submission" date="2019-05" db="EMBL/GenBank/DDBJ databases">
        <title>Another draft genome of Portunus trituberculatus and its Hox gene families provides insights of decapod evolution.</title>
        <authorList>
            <person name="Jeong J.-H."/>
            <person name="Song I."/>
            <person name="Kim S."/>
            <person name="Choi T."/>
            <person name="Kim D."/>
            <person name="Ryu S."/>
            <person name="Kim W."/>
        </authorList>
    </citation>
    <scope>NUCLEOTIDE SEQUENCE [LARGE SCALE GENOMIC DNA]</scope>
    <source>
        <tissue evidence="1">Muscle</tissue>
    </source>
</reference>
<dbReference type="Proteomes" id="UP000324222">
    <property type="component" value="Unassembled WGS sequence"/>
</dbReference>
<proteinExistence type="predicted"/>